<feature type="transmembrane region" description="Helical" evidence="1">
    <location>
        <begin position="104"/>
        <end position="124"/>
    </location>
</feature>
<evidence type="ECO:0000256" key="1">
    <source>
        <dbReference type="SAM" id="Phobius"/>
    </source>
</evidence>
<dbReference type="AlphaFoldDB" id="A0A9D1DLC2"/>
<feature type="transmembrane region" description="Helical" evidence="1">
    <location>
        <begin position="73"/>
        <end position="98"/>
    </location>
</feature>
<name>A0A9D1DLC2_9FIRM</name>
<feature type="transmembrane region" description="Helical" evidence="1">
    <location>
        <begin position="328"/>
        <end position="349"/>
    </location>
</feature>
<dbReference type="Proteomes" id="UP000824238">
    <property type="component" value="Unassembled WGS sequence"/>
</dbReference>
<feature type="transmembrane region" description="Helical" evidence="1">
    <location>
        <begin position="301"/>
        <end position="321"/>
    </location>
</feature>
<dbReference type="EMBL" id="DVHH01000125">
    <property type="protein sequence ID" value="HIR54931.1"/>
    <property type="molecule type" value="Genomic_DNA"/>
</dbReference>
<keyword evidence="1" id="KW-0472">Membrane</keyword>
<proteinExistence type="predicted"/>
<keyword evidence="1" id="KW-0812">Transmembrane</keyword>
<comment type="caution">
    <text evidence="2">The sequence shown here is derived from an EMBL/GenBank/DDBJ whole genome shotgun (WGS) entry which is preliminary data.</text>
</comment>
<feature type="transmembrane region" description="Helical" evidence="1">
    <location>
        <begin position="136"/>
        <end position="155"/>
    </location>
</feature>
<feature type="transmembrane region" description="Helical" evidence="1">
    <location>
        <begin position="213"/>
        <end position="233"/>
    </location>
</feature>
<evidence type="ECO:0000313" key="2">
    <source>
        <dbReference type="EMBL" id="HIR54931.1"/>
    </source>
</evidence>
<feature type="transmembrane region" description="Helical" evidence="1">
    <location>
        <begin position="32"/>
        <end position="52"/>
    </location>
</feature>
<evidence type="ECO:0000313" key="3">
    <source>
        <dbReference type="Proteomes" id="UP000824238"/>
    </source>
</evidence>
<feature type="transmembrane region" description="Helical" evidence="1">
    <location>
        <begin position="189"/>
        <end position="207"/>
    </location>
</feature>
<feature type="transmembrane region" description="Helical" evidence="1">
    <location>
        <begin position="369"/>
        <end position="393"/>
    </location>
</feature>
<reference evidence="2" key="2">
    <citation type="journal article" date="2021" name="PeerJ">
        <title>Extensive microbial diversity within the chicken gut microbiome revealed by metagenomics and culture.</title>
        <authorList>
            <person name="Gilroy R."/>
            <person name="Ravi A."/>
            <person name="Getino M."/>
            <person name="Pursley I."/>
            <person name="Horton D.L."/>
            <person name="Alikhan N.F."/>
            <person name="Baker D."/>
            <person name="Gharbi K."/>
            <person name="Hall N."/>
            <person name="Watson M."/>
            <person name="Adriaenssens E.M."/>
            <person name="Foster-Nyarko E."/>
            <person name="Jarju S."/>
            <person name="Secka A."/>
            <person name="Antonio M."/>
            <person name="Oren A."/>
            <person name="Chaudhuri R.R."/>
            <person name="La Ragione R."/>
            <person name="Hildebrand F."/>
            <person name="Pallen M.J."/>
        </authorList>
    </citation>
    <scope>NUCLEOTIDE SEQUENCE</scope>
    <source>
        <strain evidence="2">ChiGjej3B3-7149</strain>
    </source>
</reference>
<sequence>MDALAFILLLLEAGLALLLLYFDGLLKKPAHVLVCAGLVALAFAVRALFFGYETLDYQDFLSRWVQHFRDNGGFAALSGSVGNYNVPYLYFLALFSYLGTDDLYLIKLLSTLFDVLLAFGAMRLAGLFARSRVRLLFVYFAVLFWPTVVLNSAVWGQCDSIYVSLALLALYWGMSGKPALGMAAMACSFAFKLQAVFIMPVFVLLLIAKRAKLWHFLIFPAVYMLLMLPAILAGRPVLDTITLYFDQMGSVGSALNYNSPSIFAFARDVSDEALAAKLGTAAAFTLMFAVFAWFWWRRSSITNWALLGGALILVVGIPFLLPHMHDRYFYAADILSLAFAVAAPAYFFLPLLCEFASLLGYHAYLKMRYLLLMHWGAAALAFVLIVALVFTAAQLHPVRRQKYS</sequence>
<gene>
    <name evidence="2" type="ORF">IAD36_04955</name>
</gene>
<protein>
    <submittedName>
        <fullName evidence="2">Conjugal transfer protein TraL</fullName>
    </submittedName>
</protein>
<reference evidence="2" key="1">
    <citation type="submission" date="2020-10" db="EMBL/GenBank/DDBJ databases">
        <authorList>
            <person name="Gilroy R."/>
        </authorList>
    </citation>
    <scope>NUCLEOTIDE SEQUENCE</scope>
    <source>
        <strain evidence="2">ChiGjej3B3-7149</strain>
    </source>
</reference>
<feature type="transmembrane region" description="Helical" evidence="1">
    <location>
        <begin position="274"/>
        <end position="295"/>
    </location>
</feature>
<keyword evidence="1" id="KW-1133">Transmembrane helix</keyword>
<organism evidence="2 3">
    <name type="scientific">Candidatus Scatomorpha intestinigallinarum</name>
    <dbReference type="NCBI Taxonomy" id="2840923"/>
    <lineage>
        <taxon>Bacteria</taxon>
        <taxon>Bacillati</taxon>
        <taxon>Bacillota</taxon>
        <taxon>Clostridia</taxon>
        <taxon>Eubacteriales</taxon>
        <taxon>Candidatus Scatomorpha</taxon>
    </lineage>
</organism>
<accession>A0A9D1DLC2</accession>